<evidence type="ECO:0000313" key="1">
    <source>
        <dbReference type="EMBL" id="RLE51404.1"/>
    </source>
</evidence>
<dbReference type="EMBL" id="QMQY01000003">
    <property type="protein sequence ID" value="RLE51404.1"/>
    <property type="molecule type" value="Genomic_DNA"/>
</dbReference>
<protein>
    <recommendedName>
        <fullName evidence="3">DHH family phosphoesterase</fullName>
    </recommendedName>
</protein>
<dbReference type="InterPro" id="IPR051673">
    <property type="entry name" value="SSDNA_exonuclease_RecJ"/>
</dbReference>
<evidence type="ECO:0008006" key="3">
    <source>
        <dbReference type="Google" id="ProtNLM"/>
    </source>
</evidence>
<dbReference type="SUPFAM" id="SSF64182">
    <property type="entry name" value="DHH phosphoesterases"/>
    <property type="match status" value="1"/>
</dbReference>
<reference evidence="1 2" key="1">
    <citation type="submission" date="2018-06" db="EMBL/GenBank/DDBJ databases">
        <title>Extensive metabolic versatility and redundancy in microbially diverse, dynamic hydrothermal sediments.</title>
        <authorList>
            <person name="Dombrowski N."/>
            <person name="Teske A."/>
            <person name="Baker B.J."/>
        </authorList>
    </citation>
    <scope>NUCLEOTIDE SEQUENCE [LARGE SCALE GENOMIC DNA]</scope>
    <source>
        <strain evidence="1">B30_G17</strain>
    </source>
</reference>
<dbReference type="PANTHER" id="PTHR30255:SF2">
    <property type="entry name" value="SINGLE-STRANDED-DNA-SPECIFIC EXONUCLEASE RECJ"/>
    <property type="match status" value="1"/>
</dbReference>
<proteinExistence type="predicted"/>
<accession>A0A497EVJ1</accession>
<feature type="non-terminal residue" evidence="1">
    <location>
        <position position="109"/>
    </location>
</feature>
<dbReference type="InterPro" id="IPR038763">
    <property type="entry name" value="DHH_sf"/>
</dbReference>
<name>A0A497EVJ1_9CREN</name>
<dbReference type="PANTHER" id="PTHR30255">
    <property type="entry name" value="SINGLE-STRANDED-DNA-SPECIFIC EXONUCLEASE RECJ"/>
    <property type="match status" value="1"/>
</dbReference>
<evidence type="ECO:0000313" key="2">
    <source>
        <dbReference type="Proteomes" id="UP000281962"/>
    </source>
</evidence>
<dbReference type="AlphaFoldDB" id="A0A497EVJ1"/>
<organism evidence="1 2">
    <name type="scientific">Thermoproteota archaeon</name>
    <dbReference type="NCBI Taxonomy" id="2056631"/>
    <lineage>
        <taxon>Archaea</taxon>
        <taxon>Thermoproteota</taxon>
    </lineage>
</organism>
<dbReference type="Gene3D" id="3.90.1640.30">
    <property type="match status" value="1"/>
</dbReference>
<dbReference type="Proteomes" id="UP000281962">
    <property type="component" value="Unassembled WGS sequence"/>
</dbReference>
<gene>
    <name evidence="1" type="ORF">DRJ21_00165</name>
</gene>
<sequence length="109" mass="12085">MSIDNEVMVKEFLEDVHAASQKILDWLRRDVFVTVISHLDADGLASAGIIGSVLERLNISFKIRVIKQLTEESLEELKSENANSIIFTDLGSGQKDLISSVLPESTEII</sequence>
<comment type="caution">
    <text evidence="1">The sequence shown here is derived from an EMBL/GenBank/DDBJ whole genome shotgun (WGS) entry which is preliminary data.</text>
</comment>